<keyword evidence="2" id="KW-1185">Reference proteome</keyword>
<protein>
    <recommendedName>
        <fullName evidence="3">Multiple sugar transport system substrate-binding protein</fullName>
    </recommendedName>
</protein>
<dbReference type="Pfam" id="PF01547">
    <property type="entry name" value="SBP_bac_1"/>
    <property type="match status" value="1"/>
</dbReference>
<dbReference type="PANTHER" id="PTHR43649">
    <property type="entry name" value="ARABINOSE-BINDING PROTEIN-RELATED"/>
    <property type="match status" value="1"/>
</dbReference>
<evidence type="ECO:0000313" key="2">
    <source>
        <dbReference type="Proteomes" id="UP000012589"/>
    </source>
</evidence>
<comment type="caution">
    <text evidence="1">The sequence shown here is derived from an EMBL/GenBank/DDBJ whole genome shotgun (WGS) entry which is preliminary data.</text>
</comment>
<dbReference type="PANTHER" id="PTHR43649:SF12">
    <property type="entry name" value="DIACETYLCHITOBIOSE BINDING PROTEIN DASA"/>
    <property type="match status" value="1"/>
</dbReference>
<reference evidence="1 2" key="1">
    <citation type="journal article" date="2014" name="Genome Announc.">
        <title>Draft genome sequences of the altered schaedler flora, a defined bacterial community from gnotobiotic mice.</title>
        <authorList>
            <person name="Wannemuehler M.J."/>
            <person name="Overstreet A.M."/>
            <person name="Ward D.V."/>
            <person name="Phillips G.J."/>
        </authorList>
    </citation>
    <scope>NUCLEOTIDE SEQUENCE [LARGE SCALE GENOMIC DNA]</scope>
    <source>
        <strain evidence="1 2">ASF492</strain>
    </source>
</reference>
<dbReference type="AlphaFoldDB" id="N2AG73"/>
<name>N2AG73_9FIRM</name>
<dbReference type="STRING" id="1235802.C823_02847"/>
<dbReference type="Gene3D" id="3.40.190.10">
    <property type="entry name" value="Periplasmic binding protein-like II"/>
    <property type="match status" value="2"/>
</dbReference>
<dbReference type="HOGENOM" id="CLU_968894_0_0_9"/>
<proteinExistence type="predicted"/>
<accession>N2AG73</accession>
<dbReference type="eggNOG" id="COG1653">
    <property type="taxonomic scope" value="Bacteria"/>
</dbReference>
<gene>
    <name evidence="1" type="ORF">C823_02847</name>
</gene>
<dbReference type="OrthoDB" id="2060074at2"/>
<organism evidence="1 2">
    <name type="scientific">Eubacterium plexicaudatum ASF492</name>
    <dbReference type="NCBI Taxonomy" id="1235802"/>
    <lineage>
        <taxon>Bacteria</taxon>
        <taxon>Bacillati</taxon>
        <taxon>Bacillota</taxon>
        <taxon>Clostridia</taxon>
        <taxon>Eubacteriales</taxon>
        <taxon>Eubacteriaceae</taxon>
        <taxon>Eubacterium</taxon>
    </lineage>
</organism>
<dbReference type="Proteomes" id="UP000012589">
    <property type="component" value="Unassembled WGS sequence"/>
</dbReference>
<dbReference type="InterPro" id="IPR050490">
    <property type="entry name" value="Bact_solute-bd_prot1"/>
</dbReference>
<sequence length="287" mass="32987">MPRRGSSKPPAEPVVKPYGCDCFSYSGVFYHKEMFEKAGIREFPKTWDDFFVCCQKLEQAGITPVGLHTAGTAWAPMLFATAYLGTSTYGQEFMHRRLPQDYNGRAGQDLVNILEKLYEYTNADGIYQDFDVPYHQFANEEIAMLPNGFWMLLQFVDDKAETVGFAPFPENVMIASAQSSGWGIVSSYPKEVQEGAAAFLKFRTLQTQEQAEIFLHEKSEDITTLEREYIVAVKKDPVVIPNYQFQWNSILQEQVLMEELPRLLYRTIDAQQFIDAMNESVCRYYEE</sequence>
<evidence type="ECO:0008006" key="3">
    <source>
        <dbReference type="Google" id="ProtNLM"/>
    </source>
</evidence>
<dbReference type="PATRIC" id="fig|1235802.3.peg.3007"/>
<dbReference type="EMBL" id="AQFT01000088">
    <property type="protein sequence ID" value="EMZ25453.1"/>
    <property type="molecule type" value="Genomic_DNA"/>
</dbReference>
<dbReference type="InterPro" id="IPR006059">
    <property type="entry name" value="SBP"/>
</dbReference>
<dbReference type="SUPFAM" id="SSF53850">
    <property type="entry name" value="Periplasmic binding protein-like II"/>
    <property type="match status" value="1"/>
</dbReference>
<evidence type="ECO:0000313" key="1">
    <source>
        <dbReference type="EMBL" id="EMZ25453.1"/>
    </source>
</evidence>